<proteinExistence type="predicted"/>
<sequence>MAEATSQTTSVATGPSVRPALVAAIAISAFTLSIATFELSMADWPSGFVLLVVVPLVALVFFACLVWSASLLPRIRTSGAKFALPFLICALTLSILAYAPLHQVALQQNFRWHRADREQIVARIKAGELKPNVSYNKNLVALGDREPNVSVGNDIVVDGTEEGTYVLFLTSRGLKHYFTGFLHVPPGGDPKNFFEFADKSPSRLERYDENWYFVAN</sequence>
<feature type="transmembrane region" description="Helical" evidence="1">
    <location>
        <begin position="82"/>
        <end position="101"/>
    </location>
</feature>
<evidence type="ECO:0000256" key="1">
    <source>
        <dbReference type="SAM" id="Phobius"/>
    </source>
</evidence>
<gene>
    <name evidence="2" type="ORF">CQ13_26130</name>
</gene>
<reference evidence="2 3" key="1">
    <citation type="submission" date="2014-03" db="EMBL/GenBank/DDBJ databases">
        <title>Bradyrhizobium valentinum sp. nov., isolated from effective nodules of Lupinus mariae-josephae, a lupine endemic of basic-lime soils in Eastern Spain.</title>
        <authorList>
            <person name="Duran D."/>
            <person name="Rey L."/>
            <person name="Navarro A."/>
            <person name="Busquets A."/>
            <person name="Imperial J."/>
            <person name="Ruiz-Argueso T."/>
        </authorList>
    </citation>
    <scope>NUCLEOTIDE SEQUENCE [LARGE SCALE GENOMIC DNA]</scope>
    <source>
        <strain evidence="2 3">Ro19</strain>
    </source>
</reference>
<accession>A0A0R3N2D5</accession>
<comment type="caution">
    <text evidence="2">The sequence shown here is derived from an EMBL/GenBank/DDBJ whole genome shotgun (WGS) entry which is preliminary data.</text>
</comment>
<dbReference type="RefSeq" id="WP_057844365.1">
    <property type="nucleotide sequence ID" value="NZ_LLYA01000156.1"/>
</dbReference>
<evidence type="ECO:0000313" key="2">
    <source>
        <dbReference type="EMBL" id="KRR24237.1"/>
    </source>
</evidence>
<evidence type="ECO:0000313" key="3">
    <source>
        <dbReference type="Proteomes" id="UP000052023"/>
    </source>
</evidence>
<keyword evidence="1" id="KW-0472">Membrane</keyword>
<dbReference type="Proteomes" id="UP000052023">
    <property type="component" value="Unassembled WGS sequence"/>
</dbReference>
<feature type="transmembrane region" description="Helical" evidence="1">
    <location>
        <begin position="20"/>
        <end position="41"/>
    </location>
</feature>
<organism evidence="2 3">
    <name type="scientific">Bradyrhizobium retamae</name>
    <dbReference type="NCBI Taxonomy" id="1300035"/>
    <lineage>
        <taxon>Bacteria</taxon>
        <taxon>Pseudomonadati</taxon>
        <taxon>Pseudomonadota</taxon>
        <taxon>Alphaproteobacteria</taxon>
        <taxon>Hyphomicrobiales</taxon>
        <taxon>Nitrobacteraceae</taxon>
        <taxon>Bradyrhizobium</taxon>
    </lineage>
</organism>
<feature type="transmembrane region" description="Helical" evidence="1">
    <location>
        <begin position="48"/>
        <end position="70"/>
    </location>
</feature>
<dbReference type="AlphaFoldDB" id="A0A0R3N2D5"/>
<protein>
    <submittedName>
        <fullName evidence="2">Uncharacterized protein</fullName>
    </submittedName>
</protein>
<keyword evidence="1" id="KW-1133">Transmembrane helix</keyword>
<keyword evidence="3" id="KW-1185">Reference proteome</keyword>
<name>A0A0R3N2D5_9BRAD</name>
<dbReference type="OrthoDB" id="8219448at2"/>
<keyword evidence="1" id="KW-0812">Transmembrane</keyword>
<dbReference type="EMBL" id="LLYA01000156">
    <property type="protein sequence ID" value="KRR24237.1"/>
    <property type="molecule type" value="Genomic_DNA"/>
</dbReference>